<organism evidence="2">
    <name type="scientific">Micrurus surinamensis</name>
    <name type="common">Surinam coral snake</name>
    <dbReference type="NCBI Taxonomy" id="129470"/>
    <lineage>
        <taxon>Eukaryota</taxon>
        <taxon>Metazoa</taxon>
        <taxon>Chordata</taxon>
        <taxon>Craniata</taxon>
        <taxon>Vertebrata</taxon>
        <taxon>Euteleostomi</taxon>
        <taxon>Lepidosauria</taxon>
        <taxon>Squamata</taxon>
        <taxon>Bifurcata</taxon>
        <taxon>Unidentata</taxon>
        <taxon>Episquamata</taxon>
        <taxon>Toxicofera</taxon>
        <taxon>Serpentes</taxon>
        <taxon>Colubroidea</taxon>
        <taxon>Elapidae</taxon>
        <taxon>Elapinae</taxon>
        <taxon>Micrurus</taxon>
    </lineage>
</organism>
<accession>A0A2D4PMG5</accession>
<evidence type="ECO:0000313" key="2">
    <source>
        <dbReference type="EMBL" id="LAB59215.1"/>
    </source>
</evidence>
<reference evidence="2" key="2">
    <citation type="submission" date="2017-11" db="EMBL/GenBank/DDBJ databases">
        <title>Coralsnake Venomics: Analyses of Venom Gland Transcriptomes and Proteomes of Six Brazilian Taxa.</title>
        <authorList>
            <person name="Aird S.D."/>
            <person name="Jorge da Silva N."/>
            <person name="Qiu L."/>
            <person name="Villar-Briones A."/>
            <person name="Aparecida-Saddi V."/>
            <person name="Campos-Telles M.P."/>
            <person name="Grau M."/>
            <person name="Mikheyev A.S."/>
        </authorList>
    </citation>
    <scope>NUCLEOTIDE SEQUENCE</scope>
    <source>
        <tissue evidence="2">Venom_gland</tissue>
    </source>
</reference>
<sequence length="127" mass="13898">MLLSELQQTHPKESKLQGGPLPQSIDLLGTSYWHIWGKADSRGLRVFPTQFKPQSSSPQVTRPSQGPTRLQPPSWLALVHASPTPERPSLAPTGKDTFHYLHLPPLVVTAPTGLAVAALKMLPKWPA</sequence>
<feature type="compositionally biased region" description="Polar residues" evidence="1">
    <location>
        <begin position="51"/>
        <end position="68"/>
    </location>
</feature>
<dbReference type="AlphaFoldDB" id="A0A2D4PMG5"/>
<evidence type="ECO:0000256" key="1">
    <source>
        <dbReference type="SAM" id="MobiDB-lite"/>
    </source>
</evidence>
<protein>
    <submittedName>
        <fullName evidence="2">Uncharacterized protein</fullName>
    </submittedName>
</protein>
<dbReference type="EMBL" id="IACN01086688">
    <property type="protein sequence ID" value="LAB59215.1"/>
    <property type="molecule type" value="Transcribed_RNA"/>
</dbReference>
<feature type="region of interest" description="Disordered" evidence="1">
    <location>
        <begin position="1"/>
        <end position="22"/>
    </location>
</feature>
<name>A0A2D4PMG5_MICSU</name>
<reference evidence="2" key="1">
    <citation type="submission" date="2017-07" db="EMBL/GenBank/DDBJ databases">
        <authorList>
            <person name="Mikheyev A."/>
            <person name="Grau M."/>
        </authorList>
    </citation>
    <scope>NUCLEOTIDE SEQUENCE</scope>
    <source>
        <tissue evidence="2">Venom_gland</tissue>
    </source>
</reference>
<proteinExistence type="predicted"/>
<feature type="region of interest" description="Disordered" evidence="1">
    <location>
        <begin position="49"/>
        <end position="72"/>
    </location>
</feature>